<reference evidence="2" key="1">
    <citation type="journal article" date="2014" name="Genome Announc.">
        <title>Draft genome sequence of the plant-pathogenic soil fungus Rhizoctonia solani anastomosis group 3 strain Rhs1AP.</title>
        <authorList>
            <person name="Cubeta M.A."/>
            <person name="Thomas E."/>
            <person name="Dean R.A."/>
            <person name="Jabaji S."/>
            <person name="Neate S.M."/>
            <person name="Tavantzis S."/>
            <person name="Toda T."/>
            <person name="Vilgalys R."/>
            <person name="Bharathan N."/>
            <person name="Fedorova-Abrams N."/>
            <person name="Pakala S.B."/>
            <person name="Pakala S.M."/>
            <person name="Zafar N."/>
            <person name="Joardar V."/>
            <person name="Losada L."/>
            <person name="Nierman W.C."/>
        </authorList>
    </citation>
    <scope>NUCLEOTIDE SEQUENCE [LARGE SCALE GENOMIC DNA]</scope>
    <source>
        <strain evidence="2">AG-3</strain>
    </source>
</reference>
<evidence type="ECO:0000313" key="1">
    <source>
        <dbReference type="EMBL" id="EUC57213.1"/>
    </source>
</evidence>
<accession>X8J4H1</accession>
<dbReference type="InterPro" id="IPR032675">
    <property type="entry name" value="LRR_dom_sf"/>
</dbReference>
<dbReference type="OrthoDB" id="2322499at2759"/>
<dbReference type="Gene3D" id="3.80.10.10">
    <property type="entry name" value="Ribonuclease Inhibitor"/>
    <property type="match status" value="1"/>
</dbReference>
<dbReference type="SUPFAM" id="SSF52047">
    <property type="entry name" value="RNI-like"/>
    <property type="match status" value="1"/>
</dbReference>
<dbReference type="Proteomes" id="UP000030108">
    <property type="component" value="Unassembled WGS sequence"/>
</dbReference>
<dbReference type="EMBL" id="JATN01000322">
    <property type="protein sequence ID" value="EUC57213.1"/>
    <property type="molecule type" value="Genomic_DNA"/>
</dbReference>
<proteinExistence type="predicted"/>
<protein>
    <submittedName>
        <fullName evidence="1">F-box-like protein</fullName>
    </submittedName>
</protein>
<evidence type="ECO:0000313" key="2">
    <source>
        <dbReference type="Proteomes" id="UP000030108"/>
    </source>
</evidence>
<comment type="caution">
    <text evidence="1">The sequence shown here is derived from an EMBL/GenBank/DDBJ whole genome shotgun (WGS) entry which is preliminary data.</text>
</comment>
<dbReference type="AlphaFoldDB" id="X8J4H1"/>
<organism evidence="1 2">
    <name type="scientific">Rhizoctonia solani AG-3 Rhs1AP</name>
    <dbReference type="NCBI Taxonomy" id="1086054"/>
    <lineage>
        <taxon>Eukaryota</taxon>
        <taxon>Fungi</taxon>
        <taxon>Dikarya</taxon>
        <taxon>Basidiomycota</taxon>
        <taxon>Agaricomycotina</taxon>
        <taxon>Agaricomycetes</taxon>
        <taxon>Cantharellales</taxon>
        <taxon>Ceratobasidiaceae</taxon>
        <taxon>Rhizoctonia</taxon>
    </lineage>
</organism>
<name>X8J4H1_9AGAM</name>
<gene>
    <name evidence="1" type="ORF">RSOL_213090</name>
</gene>
<sequence>MSLPSDLSIATLFSHQIVSHLLPADLISLSRCNKSLRNLLMNRSSKHIWTSAMENVEGLPPCPPEMSEPYYARLLFLPDCTICGGSEDCEPYLKLLLRLCVKCRSKHLMTIPLPPRGQDELVFARELDGLVSSVEVFTRSGCVVRISGFTMIKEEANDLRSKFEELHESGDEAALNTWMEERTKAVEQQAHLKTAYSRDQIGEAPVYGLGEISPQIVKVIMNSPTPTMNIWKNAHDLLAATLKSYLNACTSLEIEMGCSSPDTKHLASRIDTTLESLRLMTMQFTQSTAIILRTRNRVASHVTRLPKELLSKIFLDVVYAPEHTNLPMVESLRTMYRNLHNLIEVCSVWRDVATTEGQLWETLPAIDDPIKLDVINLSLTRSRGRALCLAVNLPNGGVAPLLLDIVKENAHRLRALNVTGKDMEDIDQILAETLQACVPSHLSELSVQHLLLDTEQTDMICVWFLDQDDSNKLLNNLSSLRLAGVQVDWETTAFSNRLVEFMLFDVELGYSDVDIYTFLSALSTASELRYLKLMFIRSMRAEDEDKCVTRSKSQVVFPKLQTLGLGYLSFNVMEFFLLAIAPGSYKLALDITPASLKFLRSRQPIQSMTPDDLAELLFPISIDSLSLHRGRSLDDFEPWSEGSGLQRIIRSIPKLKKLALIGWDFDADFCKGLYQGEWTCPELEALKLFWTRVSNEVEFKKLLIRIPSQTMTLGGYLLTKEGPVAFEGGQDMVEWDWLMSRSSRYIWISAMKNIKDLPPCPPDMSEPYYVTLLFLPCCTICGESKGCVLHFRLRLRLCVTCRSEYLLTIRPRPRYSREPGESEWPRELEELAHSVELHARVAYAGDWASLWSKKKPVISV</sequence>